<organism evidence="7 8">
    <name type="scientific">Pseudozyma hubeiensis (strain SY62)</name>
    <name type="common">Yeast</name>
    <dbReference type="NCBI Taxonomy" id="1305764"/>
    <lineage>
        <taxon>Eukaryota</taxon>
        <taxon>Fungi</taxon>
        <taxon>Dikarya</taxon>
        <taxon>Basidiomycota</taxon>
        <taxon>Ustilaginomycotina</taxon>
        <taxon>Ustilaginomycetes</taxon>
        <taxon>Ustilaginales</taxon>
        <taxon>Ustilaginaceae</taxon>
        <taxon>Pseudozyma</taxon>
    </lineage>
</organism>
<reference evidence="8" key="1">
    <citation type="journal article" date="2013" name="Genome Announc.">
        <title>Draft genome sequence of the basidiomycetous yeast-like fungus Pseudozyma hubeiensis SY62, which produces an abundant amount of the biosurfactant mannosylerythritol lipids.</title>
        <authorList>
            <person name="Konishi M."/>
            <person name="Hatada Y."/>
            <person name="Horiuchi J."/>
        </authorList>
    </citation>
    <scope>NUCLEOTIDE SEQUENCE [LARGE SCALE GENOMIC DNA]</scope>
    <source>
        <strain evidence="8">SY62</strain>
    </source>
</reference>
<dbReference type="InterPro" id="IPR018506">
    <property type="entry name" value="Cyt_B5_heme-BS"/>
</dbReference>
<dbReference type="GO" id="GO:0046872">
    <property type="term" value="F:metal ion binding"/>
    <property type="evidence" value="ECO:0007669"/>
    <property type="project" value="UniProtKB-KW"/>
</dbReference>
<dbReference type="Pfam" id="PF00173">
    <property type="entry name" value="Cyt-b5"/>
    <property type="match status" value="1"/>
</dbReference>
<feature type="compositionally biased region" description="Basic residues" evidence="4">
    <location>
        <begin position="1"/>
        <end position="12"/>
    </location>
</feature>
<evidence type="ECO:0000256" key="4">
    <source>
        <dbReference type="SAM" id="MobiDB-lite"/>
    </source>
</evidence>
<dbReference type="InterPro" id="IPR001199">
    <property type="entry name" value="Cyt_B5-like_heme/steroid-bd"/>
</dbReference>
<name>R9P4K0_PSEHS</name>
<dbReference type="PROSITE" id="PS00191">
    <property type="entry name" value="CYTOCHROME_B5_1"/>
    <property type="match status" value="1"/>
</dbReference>
<dbReference type="PANTHER" id="PTHR47381:SF3">
    <property type="entry name" value="ALPHA_BETA-HYDROLASES SUPERFAMILY PROTEIN"/>
    <property type="match status" value="1"/>
</dbReference>
<dbReference type="Proteomes" id="UP000014071">
    <property type="component" value="Unassembled WGS sequence"/>
</dbReference>
<evidence type="ECO:0000256" key="1">
    <source>
        <dbReference type="ARBA" id="ARBA00022617"/>
    </source>
</evidence>
<feature type="domain" description="Cytochrome b5 heme-binding" evidence="6">
    <location>
        <begin position="439"/>
        <end position="515"/>
    </location>
</feature>
<dbReference type="GeneID" id="24109100"/>
<protein>
    <recommendedName>
        <fullName evidence="6">Cytochrome b5 heme-binding domain-containing protein</fullName>
    </recommendedName>
</protein>
<dbReference type="STRING" id="1305764.R9P4K0"/>
<keyword evidence="3" id="KW-0408">Iron</keyword>
<dbReference type="Gene3D" id="3.10.120.10">
    <property type="entry name" value="Cytochrome b5-like heme/steroid binding domain"/>
    <property type="match status" value="1"/>
</dbReference>
<dbReference type="PANTHER" id="PTHR47381">
    <property type="entry name" value="ALPHA/BETA-HYDROLASES SUPERFAMILY PROTEIN"/>
    <property type="match status" value="1"/>
</dbReference>
<keyword evidence="1" id="KW-0349">Heme</keyword>
<accession>R9P4K0</accession>
<evidence type="ECO:0000256" key="3">
    <source>
        <dbReference type="ARBA" id="ARBA00023004"/>
    </source>
</evidence>
<evidence type="ECO:0000313" key="8">
    <source>
        <dbReference type="Proteomes" id="UP000014071"/>
    </source>
</evidence>
<dbReference type="InterPro" id="IPR029058">
    <property type="entry name" value="AB_hydrolase_fold"/>
</dbReference>
<keyword evidence="8" id="KW-1185">Reference proteome</keyword>
<dbReference type="eggNOG" id="KOG0537">
    <property type="taxonomic scope" value="Eukaryota"/>
</dbReference>
<dbReference type="InterPro" id="IPR036400">
    <property type="entry name" value="Cyt_B5-like_heme/steroid_sf"/>
</dbReference>
<keyword evidence="5" id="KW-0472">Membrane</keyword>
<gene>
    <name evidence="7" type="ORF">PHSY_003814</name>
</gene>
<proteinExistence type="predicted"/>
<dbReference type="EMBL" id="DF238801">
    <property type="protein sequence ID" value="GAC96234.1"/>
    <property type="molecule type" value="Genomic_DNA"/>
</dbReference>
<dbReference type="SUPFAM" id="SSF55856">
    <property type="entry name" value="Cytochrome b5-like heme/steroid binding domain"/>
    <property type="match status" value="1"/>
</dbReference>
<keyword evidence="5" id="KW-1133">Transmembrane helix</keyword>
<dbReference type="GO" id="GO:0020037">
    <property type="term" value="F:heme binding"/>
    <property type="evidence" value="ECO:0007669"/>
    <property type="project" value="InterPro"/>
</dbReference>
<evidence type="ECO:0000256" key="5">
    <source>
        <dbReference type="SAM" id="Phobius"/>
    </source>
</evidence>
<feature type="region of interest" description="Disordered" evidence="4">
    <location>
        <begin position="1"/>
        <end position="55"/>
    </location>
</feature>
<evidence type="ECO:0000256" key="2">
    <source>
        <dbReference type="ARBA" id="ARBA00022723"/>
    </source>
</evidence>
<feature type="transmembrane region" description="Helical" evidence="5">
    <location>
        <begin position="413"/>
        <end position="430"/>
    </location>
</feature>
<sequence>MVLGFGKKKSKVLKASSSAAAGPSTPVSNPLPERGSSRPVNGGAQDPQEDASIPPTRFKYGAEISKAVVDIAGLPVNVFGLDELTPAPARASAPPPPPVCVVIHMHGRGGSADTEEKIARQLYDRISRDKAAYRSQENAGLVATSSVQRDHLVVTFDARNHGQRTTNPTGQKAWKQGNTRHAMDLYGMIVGDARDASFIVDFLASYIFPQDDRTVVEWVITGKSLGGHATWHVLADDARIKIGVPFIGMPDYSRLLASRTRTSFVTNGPPYVPASLKALVEKIDPARTAYDSFDPRRNPFWGKKICVLSGANDKLVHWDWNEDFLKALVVGEPTGSRGEMPGLKIHRRPGVGHEVTEEMVEEAGEWIWSRLSAHAGLDPHNARPRNTASALPYLLSISIGTTTIISLNRLRLAFGIVIFCILILHFNPIHHTRQLYIMGKQVDLNELKNHKSEDSAWVVVEGKVYDVTGFLDDHPGGKKILLKNCGKDATEAFWTYHGEKILEKVAKEYEIGEFKDSAKL</sequence>
<evidence type="ECO:0000259" key="6">
    <source>
        <dbReference type="PROSITE" id="PS50255"/>
    </source>
</evidence>
<keyword evidence="5" id="KW-0812">Transmembrane</keyword>
<dbReference type="PROSITE" id="PS50255">
    <property type="entry name" value="CYTOCHROME_B5_2"/>
    <property type="match status" value="1"/>
</dbReference>
<dbReference type="RefSeq" id="XP_012189821.1">
    <property type="nucleotide sequence ID" value="XM_012334431.1"/>
</dbReference>
<dbReference type="PRINTS" id="PR00363">
    <property type="entry name" value="CYTOCHROMEB5"/>
</dbReference>
<dbReference type="Gene3D" id="3.40.50.1820">
    <property type="entry name" value="alpha/beta hydrolase"/>
    <property type="match status" value="1"/>
</dbReference>
<keyword evidence="2" id="KW-0479">Metal-binding</keyword>
<dbReference type="SMART" id="SM01117">
    <property type="entry name" value="Cyt-b5"/>
    <property type="match status" value="1"/>
</dbReference>
<dbReference type="HOGENOM" id="CLU_546529_0_0_1"/>
<evidence type="ECO:0000313" key="7">
    <source>
        <dbReference type="EMBL" id="GAC96234.1"/>
    </source>
</evidence>
<dbReference type="SUPFAM" id="SSF53474">
    <property type="entry name" value="alpha/beta-Hydrolases"/>
    <property type="match status" value="1"/>
</dbReference>
<dbReference type="AlphaFoldDB" id="R9P4K0"/>
<dbReference type="OrthoDB" id="2152248at2759"/>